<reference evidence="2 3" key="1">
    <citation type="submission" date="2024-02" db="EMBL/GenBank/DDBJ databases">
        <authorList>
            <person name="Chen Y."/>
            <person name="Shah S."/>
            <person name="Dougan E. K."/>
            <person name="Thang M."/>
            <person name="Chan C."/>
        </authorList>
    </citation>
    <scope>NUCLEOTIDE SEQUENCE [LARGE SCALE GENOMIC DNA]</scope>
</reference>
<proteinExistence type="predicted"/>
<gene>
    <name evidence="2" type="ORF">SCF082_LOCUS2199</name>
</gene>
<dbReference type="Proteomes" id="UP001642464">
    <property type="component" value="Unassembled WGS sequence"/>
</dbReference>
<feature type="region of interest" description="Disordered" evidence="1">
    <location>
        <begin position="38"/>
        <end position="163"/>
    </location>
</feature>
<accession>A0ABP0HJI9</accession>
<evidence type="ECO:0000313" key="2">
    <source>
        <dbReference type="EMBL" id="CAK8990385.1"/>
    </source>
</evidence>
<keyword evidence="3" id="KW-1185">Reference proteome</keyword>
<feature type="compositionally biased region" description="Polar residues" evidence="1">
    <location>
        <begin position="124"/>
        <end position="143"/>
    </location>
</feature>
<organism evidence="2 3">
    <name type="scientific">Durusdinium trenchii</name>
    <dbReference type="NCBI Taxonomy" id="1381693"/>
    <lineage>
        <taxon>Eukaryota</taxon>
        <taxon>Sar</taxon>
        <taxon>Alveolata</taxon>
        <taxon>Dinophyceae</taxon>
        <taxon>Suessiales</taxon>
        <taxon>Symbiodiniaceae</taxon>
        <taxon>Durusdinium</taxon>
    </lineage>
</organism>
<dbReference type="EMBL" id="CAXAMM010001102">
    <property type="protein sequence ID" value="CAK8990385.1"/>
    <property type="molecule type" value="Genomic_DNA"/>
</dbReference>
<evidence type="ECO:0000256" key="1">
    <source>
        <dbReference type="SAM" id="MobiDB-lite"/>
    </source>
</evidence>
<protein>
    <submittedName>
        <fullName evidence="2">Uncharacterized protein</fullName>
    </submittedName>
</protein>
<comment type="caution">
    <text evidence="2">The sequence shown here is derived from an EMBL/GenBank/DDBJ whole genome shotgun (WGS) entry which is preliminary data.</text>
</comment>
<feature type="compositionally biased region" description="Basic and acidic residues" evidence="1">
    <location>
        <begin position="146"/>
        <end position="163"/>
    </location>
</feature>
<evidence type="ECO:0000313" key="3">
    <source>
        <dbReference type="Proteomes" id="UP001642464"/>
    </source>
</evidence>
<name>A0ABP0HJI9_9DINO</name>
<sequence length="294" mass="31129">MKPSCPSAVEAYAAPVNGSRASAAQAFSSRLQLQEDQGAQALSLALPAPKSRGEGPSLRPSGSLPKPPKQQVEALAKNLALAARQRPERKDPTEAPILALAPPPPPSKGRVSTGSGRGRPHTGSVLSHATTPSWRSRSKQVSQPLEGREDVADGKADLPRRRSPLLEKRWTAVENQRMAPRSELDRLEHIDPDVDEANAMLVESFLNVKRSLGAEMNEATSQCSQTIPSASSYFISKPHGTTPRAGQGNQGGLQQAGYQVLTSLPVPPLSARNTSALGSAYSCATDLSSSVPVR</sequence>